<keyword evidence="3" id="KW-0560">Oxidoreductase</keyword>
<evidence type="ECO:0000313" key="7">
    <source>
        <dbReference type="EMBL" id="GAA3681242.1"/>
    </source>
</evidence>
<dbReference type="Pfam" id="PF02779">
    <property type="entry name" value="Transket_pyr"/>
    <property type="match status" value="1"/>
</dbReference>
<reference evidence="8" key="1">
    <citation type="journal article" date="2019" name="Int. J. Syst. Evol. Microbiol.">
        <title>The Global Catalogue of Microorganisms (GCM) 10K type strain sequencing project: providing services to taxonomists for standard genome sequencing and annotation.</title>
        <authorList>
            <consortium name="The Broad Institute Genomics Platform"/>
            <consortium name="The Broad Institute Genome Sequencing Center for Infectious Disease"/>
            <person name="Wu L."/>
            <person name="Ma J."/>
        </authorList>
    </citation>
    <scope>NUCLEOTIDE SEQUENCE [LARGE SCALE GENOMIC DNA]</scope>
    <source>
        <strain evidence="8">JCM 16904</strain>
    </source>
</reference>
<dbReference type="InterPro" id="IPR001017">
    <property type="entry name" value="DH_E1"/>
</dbReference>
<keyword evidence="8" id="KW-1185">Reference proteome</keyword>
<organism evidence="7 8">
    <name type="scientific">Nonomuraea antimicrobica</name>
    <dbReference type="NCBI Taxonomy" id="561173"/>
    <lineage>
        <taxon>Bacteria</taxon>
        <taxon>Bacillati</taxon>
        <taxon>Actinomycetota</taxon>
        <taxon>Actinomycetes</taxon>
        <taxon>Streptosporangiales</taxon>
        <taxon>Streptosporangiaceae</taxon>
        <taxon>Nonomuraea</taxon>
    </lineage>
</organism>
<dbReference type="SUPFAM" id="SSF52518">
    <property type="entry name" value="Thiamin diphosphate-binding fold (THDP-binding)"/>
    <property type="match status" value="2"/>
</dbReference>
<keyword evidence="4" id="KW-0786">Thiamine pyrophosphate</keyword>
<dbReference type="Pfam" id="PF02780">
    <property type="entry name" value="Transketolase_C"/>
    <property type="match status" value="1"/>
</dbReference>
<dbReference type="InterPro" id="IPR005475">
    <property type="entry name" value="Transketolase-like_Pyr-bd"/>
</dbReference>
<accession>A0ABP7C671</accession>
<sequence>MARDTVETHFAQTVVTLEAGPPRDPGLPIREGTTLTGEQCRALFRRQLDSRLLDIAARWLREQGEGHYTIGSSGHEGNAAVAAALRPTDPALLHYRSGAFYLTRSEQAGRLPEQGIRDVLMGLTAASAEPIAGGRHKVFGHPELAVIPQTSTIASHLPRAVGVAFAIERAGMLGVRSAWPDDAIAVCSFGDASINHASALSGFNTAAYATYQGMGLPLLFVCEDNGIGISVRTAKGWVEAAARRPGIEYFAADGCDLVAAYDAAVRAVEHVRERRSPAFLHLSTVRLMGHAGSDVESAYRTQREIRVDLDRDPLVRTAALLVEAGLETPEGLLKTYESVREHVLLLARETTRSPRLGSAKEVMEPIAPRKPDLIAKIAPTAAPPAVREKAFAGSLPENDKPMTLSQSINRTLADALAVHPEMTVFGEDVAKKGGVYGVTRGLQKRFGAARVFDTLLDEQAILGLALGSGVSGLLPVPEIQYLAYLHNALDQIRGEAATLSFFSRGAYTNPMVVRVAAYAYQKGFGGHFHNDNAVAALRDIPGLVIASPARPDDASAMLRTCLAAARTSGSVCVFLEPIALYHTRDLFDEGDGGWTASYAPPARWPETHVPIGRARSYGDGRDLTIVTFGNGLRMSLRAAVRLTQEGYGCRVLDLRWLAPLPMDDLLRAAELTGNVLIADETRRTGGVSEGIVTELLDAGFTGRIARVTSSDSFIPLGRAADHVLLSEEEIEQAARKLLG</sequence>
<name>A0ABP7C671_9ACTN</name>
<evidence type="ECO:0000256" key="1">
    <source>
        <dbReference type="ARBA" id="ARBA00001964"/>
    </source>
</evidence>
<dbReference type="EMBL" id="BAAAZP010000096">
    <property type="protein sequence ID" value="GAA3681242.1"/>
    <property type="molecule type" value="Genomic_DNA"/>
</dbReference>
<dbReference type="Pfam" id="PF00676">
    <property type="entry name" value="E1_dh"/>
    <property type="match status" value="1"/>
</dbReference>
<keyword evidence="2" id="KW-0816">Tricarboxylic acid cycle</keyword>
<dbReference type="SUPFAM" id="SSF52922">
    <property type="entry name" value="TK C-terminal domain-like"/>
    <property type="match status" value="1"/>
</dbReference>
<dbReference type="InterPro" id="IPR033248">
    <property type="entry name" value="Transketolase_C"/>
</dbReference>
<protein>
    <submittedName>
        <fullName evidence="7">Thiamine pyrophosphate-dependent enzyme</fullName>
    </submittedName>
</protein>
<dbReference type="PANTHER" id="PTHR42980">
    <property type="entry name" value="2-OXOISOVALERATE DEHYDROGENASE SUBUNIT BETA-RELATED"/>
    <property type="match status" value="1"/>
</dbReference>
<proteinExistence type="predicted"/>
<comment type="catalytic activity">
    <reaction evidence="5">
        <text>N(6)-[(R)-lipoyl]-L-lysyl-[protein] + 2-oxoglutarate + H(+) = N(6)-[(R)-S(8)-succinyldihydrolipoyl]-L-lysyl-[protein] + CO2</text>
        <dbReference type="Rhea" id="RHEA:12188"/>
        <dbReference type="Rhea" id="RHEA-COMP:10474"/>
        <dbReference type="Rhea" id="RHEA-COMP:20092"/>
        <dbReference type="ChEBI" id="CHEBI:15378"/>
        <dbReference type="ChEBI" id="CHEBI:16526"/>
        <dbReference type="ChEBI" id="CHEBI:16810"/>
        <dbReference type="ChEBI" id="CHEBI:83099"/>
        <dbReference type="ChEBI" id="CHEBI:83120"/>
        <dbReference type="EC" id="1.2.4.2"/>
    </reaction>
</comment>
<evidence type="ECO:0000256" key="2">
    <source>
        <dbReference type="ARBA" id="ARBA00022532"/>
    </source>
</evidence>
<dbReference type="SMART" id="SM00861">
    <property type="entry name" value="Transket_pyr"/>
    <property type="match status" value="1"/>
</dbReference>
<dbReference type="PANTHER" id="PTHR42980:SF1">
    <property type="entry name" value="2-OXOISOVALERATE DEHYDROGENASE SUBUNIT BETA, MITOCHONDRIAL"/>
    <property type="match status" value="1"/>
</dbReference>
<evidence type="ECO:0000259" key="6">
    <source>
        <dbReference type="SMART" id="SM00861"/>
    </source>
</evidence>
<dbReference type="InterPro" id="IPR009014">
    <property type="entry name" value="Transketo_C/PFOR_II"/>
</dbReference>
<gene>
    <name evidence="7" type="ORF">GCM10022224_051860</name>
</gene>
<dbReference type="Proteomes" id="UP001500902">
    <property type="component" value="Unassembled WGS sequence"/>
</dbReference>
<dbReference type="Gene3D" id="3.40.50.970">
    <property type="match status" value="2"/>
</dbReference>
<evidence type="ECO:0000256" key="5">
    <source>
        <dbReference type="ARBA" id="ARBA00051911"/>
    </source>
</evidence>
<feature type="domain" description="Transketolase-like pyrimidine-binding" evidence="6">
    <location>
        <begin position="402"/>
        <end position="583"/>
    </location>
</feature>
<dbReference type="Gene3D" id="3.40.50.920">
    <property type="match status" value="1"/>
</dbReference>
<dbReference type="InterPro" id="IPR029061">
    <property type="entry name" value="THDP-binding"/>
</dbReference>
<dbReference type="CDD" id="cd02000">
    <property type="entry name" value="TPP_E1_PDC_ADC_BCADC"/>
    <property type="match status" value="1"/>
</dbReference>
<dbReference type="RefSeq" id="WP_344883243.1">
    <property type="nucleotide sequence ID" value="NZ_BAAAZP010000096.1"/>
</dbReference>
<evidence type="ECO:0000256" key="4">
    <source>
        <dbReference type="ARBA" id="ARBA00023052"/>
    </source>
</evidence>
<evidence type="ECO:0000256" key="3">
    <source>
        <dbReference type="ARBA" id="ARBA00023002"/>
    </source>
</evidence>
<comment type="caution">
    <text evidence="7">The sequence shown here is derived from an EMBL/GenBank/DDBJ whole genome shotgun (WGS) entry which is preliminary data.</text>
</comment>
<evidence type="ECO:0000313" key="8">
    <source>
        <dbReference type="Proteomes" id="UP001500902"/>
    </source>
</evidence>
<comment type="cofactor">
    <cofactor evidence="1">
        <name>thiamine diphosphate</name>
        <dbReference type="ChEBI" id="CHEBI:58937"/>
    </cofactor>
</comment>